<accession>A0A5R9J3G4</accession>
<comment type="similarity">
    <text evidence="1">Belongs to the aldehyde dehydrogenase family.</text>
</comment>
<dbReference type="PANTHER" id="PTHR43217">
    <property type="entry name" value="SUCCINATE SEMIALDEHYDE DEHYDROGENASE [NAD(P)+] SAD"/>
    <property type="match status" value="1"/>
</dbReference>
<reference evidence="6 7" key="1">
    <citation type="submission" date="2019-05" db="EMBL/GenBank/DDBJ databases">
        <authorList>
            <person name="Pankratov T."/>
            <person name="Grouzdev D."/>
        </authorList>
    </citation>
    <scope>NUCLEOTIDE SEQUENCE [LARGE SCALE GENOMIC DNA]</scope>
    <source>
        <strain evidence="6 7">KEBCLARHB70R</strain>
    </source>
</reference>
<dbReference type="Proteomes" id="UP000305654">
    <property type="component" value="Unassembled WGS sequence"/>
</dbReference>
<dbReference type="InterPro" id="IPR047110">
    <property type="entry name" value="GABD/Sad-like"/>
</dbReference>
<dbReference type="InterPro" id="IPR044148">
    <property type="entry name" value="ALDH_GabD1-like"/>
</dbReference>
<dbReference type="PANTHER" id="PTHR43217:SF1">
    <property type="entry name" value="SUCCINATE SEMIALDEHYDE DEHYDROGENASE [NAD(P)+] SAD"/>
    <property type="match status" value="1"/>
</dbReference>
<dbReference type="EMBL" id="VCDI01000006">
    <property type="protein sequence ID" value="TLU71393.1"/>
    <property type="molecule type" value="Genomic_DNA"/>
</dbReference>
<dbReference type="Pfam" id="PF00171">
    <property type="entry name" value="Aldedh"/>
    <property type="match status" value="1"/>
</dbReference>
<dbReference type="AlphaFoldDB" id="A0A5R9J3G4"/>
<proteinExistence type="inferred from homology"/>
<dbReference type="OrthoDB" id="9812625at2"/>
<keyword evidence="3" id="KW-0560">Oxidoreductase</keyword>
<dbReference type="GO" id="GO:0004030">
    <property type="term" value="F:aldehyde dehydrogenase [NAD(P)+] activity"/>
    <property type="evidence" value="ECO:0007669"/>
    <property type="project" value="InterPro"/>
</dbReference>
<keyword evidence="2" id="KW-0521">NADP</keyword>
<evidence type="ECO:0000256" key="4">
    <source>
        <dbReference type="SAM" id="MobiDB-lite"/>
    </source>
</evidence>
<dbReference type="PROSITE" id="PS00070">
    <property type="entry name" value="ALDEHYDE_DEHYDR_CYS"/>
    <property type="match status" value="1"/>
</dbReference>
<organism evidence="6 7">
    <name type="scientific">Lichenicoccus roseus</name>
    <dbReference type="NCBI Taxonomy" id="2683649"/>
    <lineage>
        <taxon>Bacteria</taxon>
        <taxon>Pseudomonadati</taxon>
        <taxon>Pseudomonadota</taxon>
        <taxon>Alphaproteobacteria</taxon>
        <taxon>Acetobacterales</taxon>
        <taxon>Acetobacteraceae</taxon>
        <taxon>Lichenicoccus</taxon>
    </lineage>
</organism>
<evidence type="ECO:0000313" key="7">
    <source>
        <dbReference type="Proteomes" id="UP000305654"/>
    </source>
</evidence>
<evidence type="ECO:0000256" key="2">
    <source>
        <dbReference type="ARBA" id="ARBA00022857"/>
    </source>
</evidence>
<dbReference type="Gene3D" id="3.40.605.10">
    <property type="entry name" value="Aldehyde Dehydrogenase, Chain A, domain 1"/>
    <property type="match status" value="1"/>
</dbReference>
<name>A0A5R9J3G4_9PROT</name>
<dbReference type="CDD" id="cd07100">
    <property type="entry name" value="ALDH_SSADH1_GabD1"/>
    <property type="match status" value="1"/>
</dbReference>
<dbReference type="RefSeq" id="WP_138327030.1">
    <property type="nucleotide sequence ID" value="NZ_VCDI01000006.1"/>
</dbReference>
<dbReference type="InterPro" id="IPR016163">
    <property type="entry name" value="Ald_DH_C"/>
</dbReference>
<dbReference type="InterPro" id="IPR015590">
    <property type="entry name" value="Aldehyde_DH_dom"/>
</dbReference>
<feature type="region of interest" description="Disordered" evidence="4">
    <location>
        <begin position="1"/>
        <end position="20"/>
    </location>
</feature>
<dbReference type="SUPFAM" id="SSF53720">
    <property type="entry name" value="ALDH-like"/>
    <property type="match status" value="1"/>
</dbReference>
<evidence type="ECO:0000313" key="6">
    <source>
        <dbReference type="EMBL" id="TLU71393.1"/>
    </source>
</evidence>
<dbReference type="GO" id="GO:0004777">
    <property type="term" value="F:succinate-semialdehyde dehydrogenase (NAD+) activity"/>
    <property type="evidence" value="ECO:0007669"/>
    <property type="project" value="TreeGrafter"/>
</dbReference>
<dbReference type="InterPro" id="IPR016160">
    <property type="entry name" value="Ald_DH_CS_CYS"/>
</dbReference>
<feature type="compositionally biased region" description="Basic and acidic residues" evidence="4">
    <location>
        <begin position="1"/>
        <end position="12"/>
    </location>
</feature>
<protein>
    <submittedName>
        <fullName evidence="6">NAD-dependent succinate-semialdehyde dehydrogenase</fullName>
    </submittedName>
</protein>
<sequence length="469" mass="50164">MPESVPTRRDASAETEAVSRNPATGAVLARYRHDDAEGIERRLTEARTGYLDWRDTPVDERAAVLARLADALEADIETLAALITAEMGKTLAEARAEIRKCATTARWFAQNGPGFLADEQAPVEGEDVRVCYRPIGTVLGIMPWNFPLWQAMRAAVPIALGGNSFLLKHAPNVMGSAYALEAAWLRAGAPRGVFGVVNVGNDPIEAIIDDPRIAAVTLTGSPRAGSAVAAMAGRALKKSVLELGGSDPFIVLADADLDRAVAAAIGGRFANCGQVCLAAKRFILEQPIADAFTRKFVEAARRLVVGDPTEEATTIGPIAREDLRDTLDEQVQKAVAGGARVLLGGHPRQGPGWFYEPTILAGIEPGNTAFDEETFGPVASLVVARDADHALSLANATEYGLSANLWTRDRALAERLARHIEAGGVFINGFTASDPRTPVGGVKRSGYGRELSHFGLREFLNAQVVWRRD</sequence>
<evidence type="ECO:0000256" key="3">
    <source>
        <dbReference type="ARBA" id="ARBA00023002"/>
    </source>
</evidence>
<comment type="caution">
    <text evidence="6">The sequence shown here is derived from an EMBL/GenBank/DDBJ whole genome shotgun (WGS) entry which is preliminary data.</text>
</comment>
<feature type="domain" description="Aldehyde dehydrogenase" evidence="5">
    <location>
        <begin position="14"/>
        <end position="465"/>
    </location>
</feature>
<evidence type="ECO:0000256" key="1">
    <source>
        <dbReference type="ARBA" id="ARBA00009986"/>
    </source>
</evidence>
<dbReference type="FunFam" id="3.40.309.10:FF:000010">
    <property type="entry name" value="Gamma-aminobutyraldehyde dehydrogenase"/>
    <property type="match status" value="1"/>
</dbReference>
<keyword evidence="7" id="KW-1185">Reference proteome</keyword>
<evidence type="ECO:0000259" key="5">
    <source>
        <dbReference type="Pfam" id="PF00171"/>
    </source>
</evidence>
<dbReference type="InterPro" id="IPR016161">
    <property type="entry name" value="Ald_DH/histidinol_DH"/>
</dbReference>
<gene>
    <name evidence="6" type="ORF">FE263_15900</name>
</gene>
<dbReference type="InterPro" id="IPR016162">
    <property type="entry name" value="Ald_DH_N"/>
</dbReference>
<dbReference type="Gene3D" id="3.40.309.10">
    <property type="entry name" value="Aldehyde Dehydrogenase, Chain A, domain 2"/>
    <property type="match status" value="1"/>
</dbReference>
<dbReference type="FunFam" id="3.40.605.10:FF:000012">
    <property type="entry name" value="NAD-dependent succinate-semialdehyde dehydrogenase"/>
    <property type="match status" value="1"/>
</dbReference>